<accession>A0A971M6W2</accession>
<sequence>MADTGFIPKEKWKAFIEGLSTKAQVWVPCLEGDTVIFRPFSKERNLCFERPANSSPKSVIFPQSDTLFSFKFTKDPETPQKVEVELTENKDFPKTILFGARPCDARGFTVYDRPYTETDTPDPYYKGRREQTTIVTMACQTSWAGCFCTSVEGGPADKTGSDAMITEVEKGYFVEPITEKGKSLLQEPGVEDGSAYQGEARKEQDAVRAMVKKPFGDTVRPKVSKELFDKDEFWEEALAKCLSCGACTYLCPTCYCFNITDEHQTDKGERIRSWDGCMYYHFTLEASGHNPRPTKFQRYKNRVGHKFLFYPEKYNNVIACSGCGRCIRYCPVSVDISEIVSNLQEPGAEAPAQGGNDKKAGSASNG</sequence>
<dbReference type="SUPFAM" id="SSF46548">
    <property type="entry name" value="alpha-helical ferredoxin"/>
    <property type="match status" value="1"/>
</dbReference>
<dbReference type="PANTHER" id="PTHR40447:SF1">
    <property type="entry name" value="ANAEROBIC SULFITE REDUCTASE SUBUNIT A"/>
    <property type="match status" value="1"/>
</dbReference>
<name>A0A971M6W2_9BACT</name>
<feature type="region of interest" description="Disordered" evidence="4">
    <location>
        <begin position="346"/>
        <end position="366"/>
    </location>
</feature>
<dbReference type="AlphaFoldDB" id="A0A971M6W2"/>
<dbReference type="PANTHER" id="PTHR40447">
    <property type="entry name" value="ANAEROBIC SULFITE REDUCTASE SUBUNIT A"/>
    <property type="match status" value="1"/>
</dbReference>
<keyword evidence="3" id="KW-0411">Iron-sulfur</keyword>
<reference evidence="6" key="1">
    <citation type="journal article" date="2020" name="Biotechnol. Biofuels">
        <title>New insights from the biogas microbiome by comprehensive genome-resolved metagenomics of nearly 1600 species originating from multiple anaerobic digesters.</title>
        <authorList>
            <person name="Campanaro S."/>
            <person name="Treu L."/>
            <person name="Rodriguez-R L.M."/>
            <person name="Kovalovszki A."/>
            <person name="Ziels R.M."/>
            <person name="Maus I."/>
            <person name="Zhu X."/>
            <person name="Kougias P.G."/>
            <person name="Basile A."/>
            <person name="Luo G."/>
            <person name="Schluter A."/>
            <person name="Konstantinidis K.T."/>
            <person name="Angelidaki I."/>
        </authorList>
    </citation>
    <scope>NUCLEOTIDE SEQUENCE</scope>
    <source>
        <strain evidence="6">AS06rmzACSIP_7</strain>
    </source>
</reference>
<evidence type="ECO:0000259" key="5">
    <source>
        <dbReference type="PROSITE" id="PS51379"/>
    </source>
</evidence>
<dbReference type="InterPro" id="IPR017900">
    <property type="entry name" value="4Fe4S_Fe_S_CS"/>
</dbReference>
<gene>
    <name evidence="6" type="ORF">GXY80_14540</name>
</gene>
<evidence type="ECO:0000256" key="3">
    <source>
        <dbReference type="ARBA" id="ARBA00023014"/>
    </source>
</evidence>
<feature type="domain" description="4Fe-4S ferredoxin-type" evidence="5">
    <location>
        <begin position="310"/>
        <end position="339"/>
    </location>
</feature>
<evidence type="ECO:0000313" key="7">
    <source>
        <dbReference type="Proteomes" id="UP000777265"/>
    </source>
</evidence>
<dbReference type="InterPro" id="IPR017896">
    <property type="entry name" value="4Fe4S_Fe-S-bd"/>
</dbReference>
<dbReference type="Gene3D" id="1.10.1060.10">
    <property type="entry name" value="Alpha-helical ferredoxin"/>
    <property type="match status" value="1"/>
</dbReference>
<dbReference type="GO" id="GO:0046872">
    <property type="term" value="F:metal ion binding"/>
    <property type="evidence" value="ECO:0007669"/>
    <property type="project" value="UniProtKB-KW"/>
</dbReference>
<evidence type="ECO:0000256" key="2">
    <source>
        <dbReference type="ARBA" id="ARBA00023004"/>
    </source>
</evidence>
<dbReference type="Proteomes" id="UP000777265">
    <property type="component" value="Unassembled WGS sequence"/>
</dbReference>
<evidence type="ECO:0000256" key="4">
    <source>
        <dbReference type="SAM" id="MobiDB-lite"/>
    </source>
</evidence>
<proteinExistence type="predicted"/>
<feature type="domain" description="4Fe-4S ferredoxin-type" evidence="5">
    <location>
        <begin position="230"/>
        <end position="262"/>
    </location>
</feature>
<organism evidence="6 7">
    <name type="scientific">Syntrophorhabdus aromaticivorans</name>
    <dbReference type="NCBI Taxonomy" id="328301"/>
    <lineage>
        <taxon>Bacteria</taxon>
        <taxon>Pseudomonadati</taxon>
        <taxon>Thermodesulfobacteriota</taxon>
        <taxon>Syntrophorhabdia</taxon>
        <taxon>Syntrophorhabdales</taxon>
        <taxon>Syntrophorhabdaceae</taxon>
        <taxon>Syntrophorhabdus</taxon>
    </lineage>
</organism>
<dbReference type="Pfam" id="PF17179">
    <property type="entry name" value="Fer4_22"/>
    <property type="match status" value="1"/>
</dbReference>
<dbReference type="PROSITE" id="PS51379">
    <property type="entry name" value="4FE4S_FER_2"/>
    <property type="match status" value="2"/>
</dbReference>
<evidence type="ECO:0000256" key="1">
    <source>
        <dbReference type="ARBA" id="ARBA00022723"/>
    </source>
</evidence>
<evidence type="ECO:0000313" key="6">
    <source>
        <dbReference type="EMBL" id="NLW36675.1"/>
    </source>
</evidence>
<dbReference type="PROSITE" id="PS00198">
    <property type="entry name" value="4FE4S_FER_1"/>
    <property type="match status" value="2"/>
</dbReference>
<dbReference type="InterPro" id="IPR009051">
    <property type="entry name" value="Helical_ferredxn"/>
</dbReference>
<protein>
    <submittedName>
        <fullName evidence="6">Hydrogenase</fullName>
    </submittedName>
</protein>
<dbReference type="GO" id="GO:0051536">
    <property type="term" value="F:iron-sulfur cluster binding"/>
    <property type="evidence" value="ECO:0007669"/>
    <property type="project" value="UniProtKB-KW"/>
</dbReference>
<reference evidence="6" key="2">
    <citation type="submission" date="2020-01" db="EMBL/GenBank/DDBJ databases">
        <authorList>
            <person name="Campanaro S."/>
        </authorList>
    </citation>
    <scope>NUCLEOTIDE SEQUENCE</scope>
    <source>
        <strain evidence="6">AS06rmzACSIP_7</strain>
    </source>
</reference>
<keyword evidence="2" id="KW-0408">Iron</keyword>
<keyword evidence="1" id="KW-0479">Metal-binding</keyword>
<dbReference type="EMBL" id="JAAYEE010000282">
    <property type="protein sequence ID" value="NLW36675.1"/>
    <property type="molecule type" value="Genomic_DNA"/>
</dbReference>
<comment type="caution">
    <text evidence="6">The sequence shown here is derived from an EMBL/GenBank/DDBJ whole genome shotgun (WGS) entry which is preliminary data.</text>
</comment>